<dbReference type="PANTHER" id="PTHR30069">
    <property type="entry name" value="TONB-DEPENDENT OUTER MEMBRANE RECEPTOR"/>
    <property type="match status" value="1"/>
</dbReference>
<keyword evidence="3 10" id="KW-1134">Transmembrane beta strand</keyword>
<keyword evidence="8 10" id="KW-0472">Membrane</keyword>
<feature type="signal peptide" evidence="12">
    <location>
        <begin position="1"/>
        <end position="24"/>
    </location>
</feature>
<proteinExistence type="inferred from homology"/>
<evidence type="ECO:0000256" key="7">
    <source>
        <dbReference type="ARBA" id="ARBA00023077"/>
    </source>
</evidence>
<dbReference type="Pfam" id="PF00593">
    <property type="entry name" value="TonB_dep_Rec_b-barrel"/>
    <property type="match status" value="1"/>
</dbReference>
<evidence type="ECO:0000256" key="5">
    <source>
        <dbReference type="ARBA" id="ARBA00022729"/>
    </source>
</evidence>
<dbReference type="CDD" id="cd01347">
    <property type="entry name" value="ligand_gated_channel"/>
    <property type="match status" value="1"/>
</dbReference>
<comment type="similarity">
    <text evidence="10 11">Belongs to the TonB-dependent receptor family.</text>
</comment>
<evidence type="ECO:0000313" key="16">
    <source>
        <dbReference type="Proteomes" id="UP001063782"/>
    </source>
</evidence>
<evidence type="ECO:0000256" key="8">
    <source>
        <dbReference type="ARBA" id="ARBA00023136"/>
    </source>
</evidence>
<evidence type="ECO:0000259" key="13">
    <source>
        <dbReference type="Pfam" id="PF00593"/>
    </source>
</evidence>
<dbReference type="Gene3D" id="2.40.170.20">
    <property type="entry name" value="TonB-dependent receptor, beta-barrel domain"/>
    <property type="match status" value="1"/>
</dbReference>
<evidence type="ECO:0000313" key="15">
    <source>
        <dbReference type="EMBL" id="UXZ05168.1"/>
    </source>
</evidence>
<dbReference type="Proteomes" id="UP001063782">
    <property type="component" value="Chromosome"/>
</dbReference>
<dbReference type="InterPro" id="IPR000531">
    <property type="entry name" value="Beta-barrel_TonB"/>
</dbReference>
<feature type="domain" description="TonB-dependent receptor-like beta-barrel" evidence="13">
    <location>
        <begin position="183"/>
        <end position="588"/>
    </location>
</feature>
<dbReference type="InterPro" id="IPR037066">
    <property type="entry name" value="Plug_dom_sf"/>
</dbReference>
<evidence type="ECO:0000256" key="10">
    <source>
        <dbReference type="PROSITE-ProRule" id="PRU01360"/>
    </source>
</evidence>
<keyword evidence="7 11" id="KW-0798">TonB box</keyword>
<reference evidence="15" key="1">
    <citation type="submission" date="2021-12" db="EMBL/GenBank/DDBJ databases">
        <title>taxonomy of Moraxella sp. ZY201224.</title>
        <authorList>
            <person name="Li F."/>
        </authorList>
    </citation>
    <scope>NUCLEOTIDE SEQUENCE</scope>
    <source>
        <strain evidence="15">ZY201224</strain>
    </source>
</reference>
<keyword evidence="15" id="KW-0675">Receptor</keyword>
<organism evidence="15 16">
    <name type="scientific">Moraxella nasicaprae</name>
    <dbReference type="NCBI Taxonomy" id="2904122"/>
    <lineage>
        <taxon>Bacteria</taxon>
        <taxon>Pseudomonadati</taxon>
        <taxon>Pseudomonadota</taxon>
        <taxon>Gammaproteobacteria</taxon>
        <taxon>Moraxellales</taxon>
        <taxon>Moraxellaceae</taxon>
        <taxon>Moraxella</taxon>
    </lineage>
</organism>
<gene>
    <name evidence="15" type="ORF">LU297_01565</name>
</gene>
<evidence type="ECO:0000259" key="14">
    <source>
        <dbReference type="Pfam" id="PF07715"/>
    </source>
</evidence>
<dbReference type="InterPro" id="IPR036942">
    <property type="entry name" value="Beta-barrel_TonB_sf"/>
</dbReference>
<keyword evidence="16" id="KW-1185">Reference proteome</keyword>
<evidence type="ECO:0000256" key="6">
    <source>
        <dbReference type="ARBA" id="ARBA00023065"/>
    </source>
</evidence>
<evidence type="ECO:0000256" key="2">
    <source>
        <dbReference type="ARBA" id="ARBA00022448"/>
    </source>
</evidence>
<dbReference type="Gene3D" id="2.170.130.10">
    <property type="entry name" value="TonB-dependent receptor, plug domain"/>
    <property type="match status" value="1"/>
</dbReference>
<keyword evidence="6" id="KW-0406">Ion transport</keyword>
<dbReference type="InterPro" id="IPR012910">
    <property type="entry name" value="Plug_dom"/>
</dbReference>
<feature type="chain" id="PRO_5046800905" evidence="12">
    <location>
        <begin position="25"/>
        <end position="618"/>
    </location>
</feature>
<evidence type="ECO:0000256" key="4">
    <source>
        <dbReference type="ARBA" id="ARBA00022692"/>
    </source>
</evidence>
<dbReference type="PROSITE" id="PS52016">
    <property type="entry name" value="TONB_DEPENDENT_REC_3"/>
    <property type="match status" value="1"/>
</dbReference>
<evidence type="ECO:0000256" key="3">
    <source>
        <dbReference type="ARBA" id="ARBA00022452"/>
    </source>
</evidence>
<name>A0ABY6F537_9GAMM</name>
<evidence type="ECO:0000256" key="1">
    <source>
        <dbReference type="ARBA" id="ARBA00004571"/>
    </source>
</evidence>
<keyword evidence="9 10" id="KW-0998">Cell outer membrane</keyword>
<feature type="domain" description="TonB-dependent receptor plug" evidence="14">
    <location>
        <begin position="52"/>
        <end position="156"/>
    </location>
</feature>
<dbReference type="RefSeq" id="WP_263076668.1">
    <property type="nucleotide sequence ID" value="NZ_CP089977.1"/>
</dbReference>
<comment type="subcellular location">
    <subcellularLocation>
        <location evidence="1 10">Cell outer membrane</location>
        <topology evidence="1 10">Multi-pass membrane protein</topology>
    </subcellularLocation>
</comment>
<dbReference type="EMBL" id="CP089977">
    <property type="protein sequence ID" value="UXZ05168.1"/>
    <property type="molecule type" value="Genomic_DNA"/>
</dbReference>
<keyword evidence="4 10" id="KW-0812">Transmembrane</keyword>
<keyword evidence="5 12" id="KW-0732">Signal</keyword>
<dbReference type="SUPFAM" id="SSF56935">
    <property type="entry name" value="Porins"/>
    <property type="match status" value="1"/>
</dbReference>
<protein>
    <submittedName>
        <fullName evidence="15">TonB-dependent receptor</fullName>
    </submittedName>
</protein>
<evidence type="ECO:0000256" key="9">
    <source>
        <dbReference type="ARBA" id="ARBA00023237"/>
    </source>
</evidence>
<keyword evidence="2 10" id="KW-0813">Transport</keyword>
<evidence type="ECO:0000256" key="11">
    <source>
        <dbReference type="RuleBase" id="RU003357"/>
    </source>
</evidence>
<evidence type="ECO:0000256" key="12">
    <source>
        <dbReference type="SAM" id="SignalP"/>
    </source>
</evidence>
<dbReference type="InterPro" id="IPR039426">
    <property type="entry name" value="TonB-dep_rcpt-like"/>
</dbReference>
<sequence length="618" mass="66855">MSSIALRRAIILALAPTSMLAAHAQTGEPTTTVELDPVVVTVTKTPTKTSNLVAQTKVLTAKELAHYQGQNLFDVIKNQAGISSYNSGGTDKASNFYMRGFDSKGVLVIIDGMRYGSLTTGQPALGLLSANEVERVEILYGASGSSVYGANAMGGVIQVFTKKGSADGSKIALTVGAGSHDSFNYGISAGFANENTKLNLSANHSESDGINTIVTPYHAQSRDEDGFERQSASLALSHRAGQFEAGLNALASKADVEYDNTWSDQSDIRDKQKGGAVSIYGTYHYGNGSDVKVQYGESLDESKNFAGATMTGEYQSRQKQANLSLTHAIGAGKILAGAEHLKQEVESSVAYAQTKRDNTGVYVGYQGTHDKLDAQAFVRYDDNSWYGKDTTYNAGLAYRITPNLRVGANYTTGFRAPTFNDLYWPGGGNPDLQPETSKNSEAFIELTGNHHKTRLTGYHSDVKDLIAGWPAKNINKAKITGATISSDWQFGHYLAGVSYDYQDANDVTPNALGEKTKSDLAFRPEHKGTAYVGYAHDDFNVRAEYQKVGSHYAGSNHSSKMQGYGLLNLSGTYELTPHISITHRFNNILNKKYTTNESWGTRYNADGANVHTSVTFKY</sequence>
<dbReference type="PANTHER" id="PTHR30069:SF53">
    <property type="entry name" value="COLICIN I RECEPTOR-RELATED"/>
    <property type="match status" value="1"/>
</dbReference>
<accession>A0ABY6F537</accession>
<dbReference type="Pfam" id="PF07715">
    <property type="entry name" value="Plug"/>
    <property type="match status" value="1"/>
</dbReference>